<dbReference type="PANTHER" id="PTHR42084">
    <property type="entry name" value="YALI0E26631P"/>
    <property type="match status" value="1"/>
</dbReference>
<feature type="compositionally biased region" description="Acidic residues" evidence="1">
    <location>
        <begin position="99"/>
        <end position="111"/>
    </location>
</feature>
<keyword evidence="3" id="KW-1185">Reference proteome</keyword>
<feature type="compositionally biased region" description="Polar residues" evidence="1">
    <location>
        <begin position="169"/>
        <end position="178"/>
    </location>
</feature>
<evidence type="ECO:0000313" key="3">
    <source>
        <dbReference type="Proteomes" id="UP001149165"/>
    </source>
</evidence>
<reference evidence="2" key="2">
    <citation type="journal article" date="2023" name="IMA Fungus">
        <title>Comparative genomic study of the Penicillium genus elucidates a diverse pangenome and 15 lateral gene transfer events.</title>
        <authorList>
            <person name="Petersen C."/>
            <person name="Sorensen T."/>
            <person name="Nielsen M.R."/>
            <person name="Sondergaard T.E."/>
            <person name="Sorensen J.L."/>
            <person name="Fitzpatrick D.A."/>
            <person name="Frisvad J.C."/>
            <person name="Nielsen K.L."/>
        </authorList>
    </citation>
    <scope>NUCLEOTIDE SEQUENCE</scope>
    <source>
        <strain evidence="2">IBT 30069</strain>
    </source>
</reference>
<accession>A0A9W9K652</accession>
<sequence length="497" mass="53951">MSADLFAAFGQDSGLAQSSVGNSNVGRSQTNPSIPNPGQTEDDFFSSLSGNTQQTQSFPTSSGPPPTSRQPPGFEFFNLPRQDNSDVLFDAETDKPAQDTDDDWGDFEAPEPESTSGISQQQHPPENILHKPPPPTIQHHATQIDLLDSLSLEDPGPATQSPHIPPNKPSTYNNNPQEPTWDDDSFGDWGEFTDAPSKPPPSQPQSTRKPAPKPKKPTPSKKINLAPQESKWDDELEDWGDFSDGPAPKSQPKAAPVPSKQNTISKPKPSAPSPSLDSRSFTSSTPTSPPTVRPTNIPPPSVLLSLLVEILANLQKEALKAQPRTTPATKREEAASRITSTLATAARIIAGRSLRWKRDTILSQSMRIGPAGKSGGMKLSTVNKHEDVKESQDAVEVLTLWRERSALFNAVVQGVGQKAVPVVADPGALKVVLAKGEDGAVKAAHACALCALKRDERVLRIDEGGVNDSFGEWWTEHWGHTDCRVFWERNKELLLQR</sequence>
<feature type="compositionally biased region" description="Low complexity" evidence="1">
    <location>
        <begin position="265"/>
        <end position="286"/>
    </location>
</feature>
<evidence type="ECO:0000313" key="2">
    <source>
        <dbReference type="EMBL" id="KAJ5094230.1"/>
    </source>
</evidence>
<evidence type="ECO:0000256" key="1">
    <source>
        <dbReference type="SAM" id="MobiDB-lite"/>
    </source>
</evidence>
<feature type="compositionally biased region" description="Basic residues" evidence="1">
    <location>
        <begin position="210"/>
        <end position="219"/>
    </location>
</feature>
<dbReference type="EMBL" id="JAPQKH010000006">
    <property type="protein sequence ID" value="KAJ5094230.1"/>
    <property type="molecule type" value="Genomic_DNA"/>
</dbReference>
<protein>
    <submittedName>
        <fullName evidence="2">Uncharacterized protein</fullName>
    </submittedName>
</protein>
<name>A0A9W9K652_9EURO</name>
<dbReference type="Proteomes" id="UP001149165">
    <property type="component" value="Unassembled WGS sequence"/>
</dbReference>
<feature type="compositionally biased region" description="Acidic residues" evidence="1">
    <location>
        <begin position="232"/>
        <end position="241"/>
    </location>
</feature>
<feature type="region of interest" description="Disordered" evidence="1">
    <location>
        <begin position="1"/>
        <end position="297"/>
    </location>
</feature>
<dbReference type="OrthoDB" id="5420391at2759"/>
<organism evidence="2 3">
    <name type="scientific">Penicillium angulare</name>
    <dbReference type="NCBI Taxonomy" id="116970"/>
    <lineage>
        <taxon>Eukaryota</taxon>
        <taxon>Fungi</taxon>
        <taxon>Dikarya</taxon>
        <taxon>Ascomycota</taxon>
        <taxon>Pezizomycotina</taxon>
        <taxon>Eurotiomycetes</taxon>
        <taxon>Eurotiomycetidae</taxon>
        <taxon>Eurotiales</taxon>
        <taxon>Aspergillaceae</taxon>
        <taxon>Penicillium</taxon>
    </lineage>
</organism>
<feature type="compositionally biased region" description="Polar residues" evidence="1">
    <location>
        <begin position="14"/>
        <end position="39"/>
    </location>
</feature>
<dbReference type="AlphaFoldDB" id="A0A9W9K652"/>
<proteinExistence type="predicted"/>
<gene>
    <name evidence="2" type="ORF">N7456_010091</name>
</gene>
<feature type="compositionally biased region" description="Low complexity" evidence="1">
    <location>
        <begin position="52"/>
        <end position="61"/>
    </location>
</feature>
<dbReference type="PANTHER" id="PTHR42084:SF1">
    <property type="entry name" value="SERINE_THREONINE-PROTEIN KINASE PPK6"/>
    <property type="match status" value="1"/>
</dbReference>
<feature type="compositionally biased region" description="Pro residues" evidence="1">
    <location>
        <begin position="287"/>
        <end position="297"/>
    </location>
</feature>
<feature type="compositionally biased region" description="Polar residues" evidence="1">
    <location>
        <begin position="113"/>
        <end position="124"/>
    </location>
</feature>
<reference evidence="2" key="1">
    <citation type="submission" date="2022-11" db="EMBL/GenBank/DDBJ databases">
        <authorList>
            <person name="Petersen C."/>
        </authorList>
    </citation>
    <scope>NUCLEOTIDE SEQUENCE</scope>
    <source>
        <strain evidence="2">IBT 30069</strain>
    </source>
</reference>
<comment type="caution">
    <text evidence="2">The sequence shown here is derived from an EMBL/GenBank/DDBJ whole genome shotgun (WGS) entry which is preliminary data.</text>
</comment>